<reference evidence="1" key="1">
    <citation type="submission" date="2020-11" db="EMBL/GenBank/DDBJ databases">
        <authorList>
            <consortium name="DOE Joint Genome Institute"/>
            <person name="Ahrendt S."/>
            <person name="Riley R."/>
            <person name="Andreopoulos W."/>
            <person name="LaButti K."/>
            <person name="Pangilinan J."/>
            <person name="Ruiz-duenas F.J."/>
            <person name="Barrasa J.M."/>
            <person name="Sanchez-Garcia M."/>
            <person name="Camarero S."/>
            <person name="Miyauchi S."/>
            <person name="Serrano A."/>
            <person name="Linde D."/>
            <person name="Babiker R."/>
            <person name="Drula E."/>
            <person name="Ayuso-Fernandez I."/>
            <person name="Pacheco R."/>
            <person name="Padilla G."/>
            <person name="Ferreira P."/>
            <person name="Barriuso J."/>
            <person name="Kellner H."/>
            <person name="Castanera R."/>
            <person name="Alfaro M."/>
            <person name="Ramirez L."/>
            <person name="Pisabarro A.G."/>
            <person name="Kuo A."/>
            <person name="Tritt A."/>
            <person name="Lipzen A."/>
            <person name="He G."/>
            <person name="Yan M."/>
            <person name="Ng V."/>
            <person name="Cullen D."/>
            <person name="Martin F."/>
            <person name="Rosso M.-N."/>
            <person name="Henrissat B."/>
            <person name="Hibbett D."/>
            <person name="Martinez A.T."/>
            <person name="Grigoriev I.V."/>
        </authorList>
    </citation>
    <scope>NUCLEOTIDE SEQUENCE</scope>
    <source>
        <strain evidence="1">AH 44721</strain>
    </source>
</reference>
<sequence length="260" mass="29997">MKCSSKKCLELFIPNRDLLHKMLREKCRSVRDGKVGSQCKNKFNEKLAIHQNPRKCTTDKHAEHEPLNLDSLLLTNFGWVHIGEEVWGRPFRYFFRLLSCCYIRSTVFGLSGNLLQLCCVRALYQSLADPLIQLWEVSCKSITALSMTFNAIWVTSNPRFIARNAIYNRSRLAWLLGLIELEHKIIHQRIPGLSSLFSLLIGLRLSRWSNTIPAIKPKLEVCAKLFSMCFRGITHKDIFPCLRGFDRRGPCVRSSRGQSR</sequence>
<gene>
    <name evidence="1" type="ORF">CPB84DRAFT_1780160</name>
</gene>
<accession>A0A9P5NLW1</accession>
<dbReference type="Proteomes" id="UP000724874">
    <property type="component" value="Unassembled WGS sequence"/>
</dbReference>
<evidence type="ECO:0000313" key="1">
    <source>
        <dbReference type="EMBL" id="KAF8899600.1"/>
    </source>
</evidence>
<keyword evidence="2" id="KW-1185">Reference proteome</keyword>
<dbReference type="AlphaFoldDB" id="A0A9P5NLW1"/>
<evidence type="ECO:0000313" key="2">
    <source>
        <dbReference type="Proteomes" id="UP000724874"/>
    </source>
</evidence>
<dbReference type="EMBL" id="JADNYJ010000052">
    <property type="protein sequence ID" value="KAF8899600.1"/>
    <property type="molecule type" value="Genomic_DNA"/>
</dbReference>
<comment type="caution">
    <text evidence="1">The sequence shown here is derived from an EMBL/GenBank/DDBJ whole genome shotgun (WGS) entry which is preliminary data.</text>
</comment>
<organism evidence="1 2">
    <name type="scientific">Gymnopilus junonius</name>
    <name type="common">Spectacular rustgill mushroom</name>
    <name type="synonym">Gymnopilus spectabilis subsp. junonius</name>
    <dbReference type="NCBI Taxonomy" id="109634"/>
    <lineage>
        <taxon>Eukaryota</taxon>
        <taxon>Fungi</taxon>
        <taxon>Dikarya</taxon>
        <taxon>Basidiomycota</taxon>
        <taxon>Agaricomycotina</taxon>
        <taxon>Agaricomycetes</taxon>
        <taxon>Agaricomycetidae</taxon>
        <taxon>Agaricales</taxon>
        <taxon>Agaricineae</taxon>
        <taxon>Hymenogastraceae</taxon>
        <taxon>Gymnopilus</taxon>
    </lineage>
</organism>
<protein>
    <submittedName>
        <fullName evidence="1">Uncharacterized protein</fullName>
    </submittedName>
</protein>
<proteinExistence type="predicted"/>
<name>A0A9P5NLW1_GYMJU</name>